<proteinExistence type="predicted"/>
<protein>
    <submittedName>
        <fullName evidence="1">Uncharacterized protein</fullName>
    </submittedName>
</protein>
<organism evidence="1">
    <name type="scientific">Siphoviridae sp. ctK0l2</name>
    <dbReference type="NCBI Taxonomy" id="2826243"/>
    <lineage>
        <taxon>Viruses</taxon>
        <taxon>Duplodnaviria</taxon>
        <taxon>Heunggongvirae</taxon>
        <taxon>Uroviricota</taxon>
        <taxon>Caudoviricetes</taxon>
    </lineage>
</organism>
<dbReference type="EMBL" id="BK015181">
    <property type="protein sequence ID" value="DAD94778.1"/>
    <property type="molecule type" value="Genomic_DNA"/>
</dbReference>
<accession>A0A8S5NKG4</accession>
<evidence type="ECO:0000313" key="1">
    <source>
        <dbReference type="EMBL" id="DAD94778.1"/>
    </source>
</evidence>
<sequence length="34" mass="3873">MGIGANHLITKHTVLYYTYVAPKSPIVLPLWDLF</sequence>
<reference evidence="1" key="1">
    <citation type="journal article" date="2021" name="Proc. Natl. Acad. Sci. U.S.A.">
        <title>A Catalog of Tens of Thousands of Viruses from Human Metagenomes Reveals Hidden Associations with Chronic Diseases.</title>
        <authorList>
            <person name="Tisza M.J."/>
            <person name="Buck C.B."/>
        </authorList>
    </citation>
    <scope>NUCLEOTIDE SEQUENCE</scope>
    <source>
        <strain evidence="1">CtK0l2</strain>
    </source>
</reference>
<name>A0A8S5NKG4_9CAUD</name>